<dbReference type="Proteomes" id="UP000002931">
    <property type="component" value="Unassembled WGS sequence"/>
</dbReference>
<comment type="subunit">
    <text evidence="9">The complex comprises the extracytoplasmic solute receptor protein and the two transmembrane proteins.</text>
</comment>
<evidence type="ECO:0000256" key="7">
    <source>
        <dbReference type="ARBA" id="ARBA00023136"/>
    </source>
</evidence>
<gene>
    <name evidence="11" type="ORF">RB2654_23628</name>
</gene>
<evidence type="ECO:0000256" key="9">
    <source>
        <dbReference type="RuleBase" id="RU369079"/>
    </source>
</evidence>
<dbReference type="STRING" id="314271.RB2654_23628"/>
<dbReference type="Pfam" id="PF04290">
    <property type="entry name" value="DctQ"/>
    <property type="match status" value="1"/>
</dbReference>
<keyword evidence="3" id="KW-1003">Cell membrane</keyword>
<feature type="transmembrane region" description="Helical" evidence="9">
    <location>
        <begin position="91"/>
        <end position="111"/>
    </location>
</feature>
<keyword evidence="7 9" id="KW-0472">Membrane</keyword>
<reference evidence="11 12" key="1">
    <citation type="journal article" date="2010" name="J. Bacteriol.">
        <title>Genome sequences of Pelagibaca bermudensis HTCC2601T and Maritimibacter alkaliphilus HTCC2654T, the type strains of two marine Roseobacter genera.</title>
        <authorList>
            <person name="Thrash J.C."/>
            <person name="Cho J.C."/>
            <person name="Ferriera S."/>
            <person name="Johnson J."/>
            <person name="Vergin K.L."/>
            <person name="Giovannoni S.J."/>
        </authorList>
    </citation>
    <scope>NUCLEOTIDE SEQUENCE [LARGE SCALE GENOMIC DNA]</scope>
    <source>
        <strain evidence="11 12">HTCC2654</strain>
    </source>
</reference>
<organism evidence="11 12">
    <name type="scientific">Maritimibacter alkaliphilus HTCC2654</name>
    <dbReference type="NCBI Taxonomy" id="314271"/>
    <lineage>
        <taxon>Bacteria</taxon>
        <taxon>Pseudomonadati</taxon>
        <taxon>Pseudomonadota</taxon>
        <taxon>Alphaproteobacteria</taxon>
        <taxon>Rhodobacterales</taxon>
        <taxon>Roseobacteraceae</taxon>
        <taxon>Maritimibacter</taxon>
    </lineage>
</organism>
<keyword evidence="12" id="KW-1185">Reference proteome</keyword>
<feature type="transmembrane region" description="Helical" evidence="9">
    <location>
        <begin position="138"/>
        <end position="160"/>
    </location>
</feature>
<dbReference type="AlphaFoldDB" id="A3VKA1"/>
<dbReference type="EMBL" id="AAMT01000016">
    <property type="protein sequence ID" value="EAQ11406.1"/>
    <property type="molecule type" value="Genomic_DNA"/>
</dbReference>
<dbReference type="GO" id="GO:0015740">
    <property type="term" value="P:C4-dicarboxylate transport"/>
    <property type="evidence" value="ECO:0007669"/>
    <property type="project" value="TreeGrafter"/>
</dbReference>
<evidence type="ECO:0000256" key="8">
    <source>
        <dbReference type="ARBA" id="ARBA00038436"/>
    </source>
</evidence>
<evidence type="ECO:0000256" key="3">
    <source>
        <dbReference type="ARBA" id="ARBA00022475"/>
    </source>
</evidence>
<name>A3VKA1_9RHOB</name>
<keyword evidence="2 9" id="KW-0813">Transport</keyword>
<comment type="similarity">
    <text evidence="8 9">Belongs to the TRAP transporter small permease family.</text>
</comment>
<evidence type="ECO:0000256" key="6">
    <source>
        <dbReference type="ARBA" id="ARBA00022989"/>
    </source>
</evidence>
<accession>A3VKA1</accession>
<comment type="caution">
    <text evidence="11">The sequence shown here is derived from an EMBL/GenBank/DDBJ whole genome shotgun (WGS) entry which is preliminary data.</text>
</comment>
<keyword evidence="4 9" id="KW-0997">Cell inner membrane</keyword>
<evidence type="ECO:0000256" key="4">
    <source>
        <dbReference type="ARBA" id="ARBA00022519"/>
    </source>
</evidence>
<evidence type="ECO:0000256" key="5">
    <source>
        <dbReference type="ARBA" id="ARBA00022692"/>
    </source>
</evidence>
<keyword evidence="5 9" id="KW-0812">Transmembrane</keyword>
<dbReference type="InterPro" id="IPR055348">
    <property type="entry name" value="DctQ"/>
</dbReference>
<sequence>MRSVLKVVDAITLVLSILAAFAIVIMMVQVTLDVVMELLFNKPLPATLTLVAKYYMPMVTFLPLVYVERLNQHVAADVVTQFLPMRGQKHLAGWIFLLSAAVCALLTYATWVEAVDKFHTGSFAMERNMKVPIWPVRFAAPASYGLLTLLFVLKFIAYIARSTAFEDKRHPFPGFTATGGYDE</sequence>
<protein>
    <recommendedName>
        <fullName evidence="9">TRAP transporter small permease protein</fullName>
    </recommendedName>
</protein>
<evidence type="ECO:0000256" key="2">
    <source>
        <dbReference type="ARBA" id="ARBA00022448"/>
    </source>
</evidence>
<dbReference type="PANTHER" id="PTHR35011:SF10">
    <property type="entry name" value="TRAP TRANSPORTER SMALL PERMEASE PROTEIN"/>
    <property type="match status" value="1"/>
</dbReference>
<feature type="domain" description="Tripartite ATP-independent periplasmic transporters DctQ component" evidence="10">
    <location>
        <begin position="26"/>
        <end position="156"/>
    </location>
</feature>
<evidence type="ECO:0000313" key="12">
    <source>
        <dbReference type="Proteomes" id="UP000002931"/>
    </source>
</evidence>
<dbReference type="InterPro" id="IPR007387">
    <property type="entry name" value="TRAP_DctQ"/>
</dbReference>
<evidence type="ECO:0000256" key="1">
    <source>
        <dbReference type="ARBA" id="ARBA00004429"/>
    </source>
</evidence>
<evidence type="ECO:0000313" key="11">
    <source>
        <dbReference type="EMBL" id="EAQ11406.1"/>
    </source>
</evidence>
<dbReference type="HOGENOM" id="CLU_086356_8_3_5"/>
<feature type="transmembrane region" description="Helical" evidence="9">
    <location>
        <begin position="7"/>
        <end position="32"/>
    </location>
</feature>
<dbReference type="GO" id="GO:0005886">
    <property type="term" value="C:plasma membrane"/>
    <property type="evidence" value="ECO:0007669"/>
    <property type="project" value="UniProtKB-SubCell"/>
</dbReference>
<comment type="subcellular location">
    <subcellularLocation>
        <location evidence="1 9">Cell inner membrane</location>
        <topology evidence="1 9">Multi-pass membrane protein</topology>
    </subcellularLocation>
</comment>
<evidence type="ECO:0000259" key="10">
    <source>
        <dbReference type="Pfam" id="PF04290"/>
    </source>
</evidence>
<feature type="transmembrane region" description="Helical" evidence="9">
    <location>
        <begin position="52"/>
        <end position="70"/>
    </location>
</feature>
<dbReference type="PANTHER" id="PTHR35011">
    <property type="entry name" value="2,3-DIKETO-L-GULONATE TRAP TRANSPORTER SMALL PERMEASE PROTEIN YIAM"/>
    <property type="match status" value="1"/>
</dbReference>
<comment type="function">
    <text evidence="9">Part of the tripartite ATP-independent periplasmic (TRAP) transport system.</text>
</comment>
<dbReference type="GO" id="GO:0022857">
    <property type="term" value="F:transmembrane transporter activity"/>
    <property type="evidence" value="ECO:0007669"/>
    <property type="project" value="UniProtKB-UniRule"/>
</dbReference>
<proteinExistence type="inferred from homology"/>
<keyword evidence="6 9" id="KW-1133">Transmembrane helix</keyword>